<evidence type="ECO:0000313" key="3">
    <source>
        <dbReference type="Proteomes" id="UP001293593"/>
    </source>
</evidence>
<reference evidence="2" key="1">
    <citation type="submission" date="2023-10" db="EMBL/GenBank/DDBJ databases">
        <title>Chromosome-level genome of the transformable northern wattle, Acacia crassicarpa.</title>
        <authorList>
            <person name="Massaro I."/>
            <person name="Sinha N.R."/>
            <person name="Poethig S."/>
            <person name="Leichty A.R."/>
        </authorList>
    </citation>
    <scope>NUCLEOTIDE SEQUENCE</scope>
    <source>
        <strain evidence="2">Acra3RX</strain>
        <tissue evidence="2">Leaf</tissue>
    </source>
</reference>
<name>A0AAE1M9V1_9FABA</name>
<accession>A0AAE1M9V1</accession>
<protein>
    <recommendedName>
        <fullName evidence="4">Secreted protein</fullName>
    </recommendedName>
</protein>
<evidence type="ECO:0000313" key="2">
    <source>
        <dbReference type="EMBL" id="KAK4254813.1"/>
    </source>
</evidence>
<dbReference type="PANTHER" id="PTHR37245">
    <property type="entry name" value="PAMP-INDUCED SECRETED PEPTIDE 1"/>
    <property type="match status" value="1"/>
</dbReference>
<dbReference type="PANTHER" id="PTHR37245:SF4">
    <property type="entry name" value="PAMP-INDUCED SECRETED PEPTIDE 1"/>
    <property type="match status" value="1"/>
</dbReference>
<sequence>MRMMSLRRGWVVVMTVALWIAIVSVSEVEGSRALRPHFATATHLRTYADANTSLRLWLMRLASGPSPKGPGH</sequence>
<keyword evidence="1" id="KW-0732">Signal</keyword>
<proteinExistence type="predicted"/>
<keyword evidence="3" id="KW-1185">Reference proteome</keyword>
<dbReference type="GO" id="GO:0006952">
    <property type="term" value="P:defense response"/>
    <property type="evidence" value="ECO:0007669"/>
    <property type="project" value="InterPro"/>
</dbReference>
<dbReference type="InterPro" id="IPR040273">
    <property type="entry name" value="PIP1"/>
</dbReference>
<dbReference type="AlphaFoldDB" id="A0AAE1M9V1"/>
<dbReference type="EMBL" id="JAWXYG010000013">
    <property type="protein sequence ID" value="KAK4254813.1"/>
    <property type="molecule type" value="Genomic_DNA"/>
</dbReference>
<feature type="chain" id="PRO_5042035718" description="Secreted protein" evidence="1">
    <location>
        <begin position="34"/>
        <end position="72"/>
    </location>
</feature>
<gene>
    <name evidence="2" type="ORF">QN277_007905</name>
</gene>
<feature type="signal peptide" evidence="1">
    <location>
        <begin position="1"/>
        <end position="33"/>
    </location>
</feature>
<evidence type="ECO:0008006" key="4">
    <source>
        <dbReference type="Google" id="ProtNLM"/>
    </source>
</evidence>
<dbReference type="Proteomes" id="UP001293593">
    <property type="component" value="Unassembled WGS sequence"/>
</dbReference>
<evidence type="ECO:0000256" key="1">
    <source>
        <dbReference type="SAM" id="SignalP"/>
    </source>
</evidence>
<comment type="caution">
    <text evidence="2">The sequence shown here is derived from an EMBL/GenBank/DDBJ whole genome shotgun (WGS) entry which is preliminary data.</text>
</comment>
<organism evidence="2 3">
    <name type="scientific">Acacia crassicarpa</name>
    <name type="common">northern wattle</name>
    <dbReference type="NCBI Taxonomy" id="499986"/>
    <lineage>
        <taxon>Eukaryota</taxon>
        <taxon>Viridiplantae</taxon>
        <taxon>Streptophyta</taxon>
        <taxon>Embryophyta</taxon>
        <taxon>Tracheophyta</taxon>
        <taxon>Spermatophyta</taxon>
        <taxon>Magnoliopsida</taxon>
        <taxon>eudicotyledons</taxon>
        <taxon>Gunneridae</taxon>
        <taxon>Pentapetalae</taxon>
        <taxon>rosids</taxon>
        <taxon>fabids</taxon>
        <taxon>Fabales</taxon>
        <taxon>Fabaceae</taxon>
        <taxon>Caesalpinioideae</taxon>
        <taxon>mimosoid clade</taxon>
        <taxon>Acacieae</taxon>
        <taxon>Acacia</taxon>
    </lineage>
</organism>